<protein>
    <submittedName>
        <fullName evidence="2">Gata4/5/6</fullName>
    </submittedName>
</protein>
<evidence type="ECO:0000313" key="3">
    <source>
        <dbReference type="Proteomes" id="UP000230750"/>
    </source>
</evidence>
<reference evidence="2 3" key="1">
    <citation type="journal article" date="2017" name="PLoS Biol.">
        <title>The sea cucumber genome provides insights into morphological evolution and visceral regeneration.</title>
        <authorList>
            <person name="Zhang X."/>
            <person name="Sun L."/>
            <person name="Yuan J."/>
            <person name="Sun Y."/>
            <person name="Gao Y."/>
            <person name="Zhang L."/>
            <person name="Li S."/>
            <person name="Dai H."/>
            <person name="Hamel J.F."/>
            <person name="Liu C."/>
            <person name="Yu Y."/>
            <person name="Liu S."/>
            <person name="Lin W."/>
            <person name="Guo K."/>
            <person name="Jin S."/>
            <person name="Xu P."/>
            <person name="Storey K.B."/>
            <person name="Huan P."/>
            <person name="Zhang T."/>
            <person name="Zhou Y."/>
            <person name="Zhang J."/>
            <person name="Lin C."/>
            <person name="Li X."/>
            <person name="Xing L."/>
            <person name="Huo D."/>
            <person name="Sun M."/>
            <person name="Wang L."/>
            <person name="Mercier A."/>
            <person name="Li F."/>
            <person name="Yang H."/>
            <person name="Xiang J."/>
        </authorList>
    </citation>
    <scope>NUCLEOTIDE SEQUENCE [LARGE SCALE GENOMIC DNA]</scope>
    <source>
        <strain evidence="2">Shaxun</strain>
        <tissue evidence="2">Muscle</tissue>
    </source>
</reference>
<feature type="compositionally biased region" description="Low complexity" evidence="1">
    <location>
        <begin position="228"/>
        <end position="242"/>
    </location>
</feature>
<feature type="compositionally biased region" description="Basic and acidic residues" evidence="1">
    <location>
        <begin position="72"/>
        <end position="89"/>
    </location>
</feature>
<feature type="region of interest" description="Disordered" evidence="1">
    <location>
        <begin position="72"/>
        <end position="102"/>
    </location>
</feature>
<dbReference type="EMBL" id="MRZV01001761">
    <property type="protein sequence ID" value="PIK36011.1"/>
    <property type="molecule type" value="Genomic_DNA"/>
</dbReference>
<accession>A0A2G8JJT9</accession>
<gene>
    <name evidence="2" type="ORF">BSL78_27155</name>
</gene>
<sequence length="304" mass="32981">MSLEGKISPTNQSIINQSEINNNNNSNNPASSDLNDKPSDDILIDRKEVSAANDNINLSILSEVKLEHNSSHNVHKIDSGSTHSARDHGSYTSEHASYSSQGVDGYLPSYSPSRAYNEYYHLQPADTQLADYMYAPSMSLTPSAGGAITQHSYDTASFINSASNPVYVPTTRATLSMAHPHSQYLPHSSSPGLQGQQPMQVTSHAAAAVWSPQGDPSSYTGSPMVHPSMSQRFSFPSSPPISTTGGALSARHPGTSSGTPNGLTYASYMNQNSLPGLPSMDRWHFIRTWLEEAWVWHDDRVQVS</sequence>
<comment type="caution">
    <text evidence="2">The sequence shown here is derived from an EMBL/GenBank/DDBJ whole genome shotgun (WGS) entry which is preliminary data.</text>
</comment>
<dbReference type="Proteomes" id="UP000230750">
    <property type="component" value="Unassembled WGS sequence"/>
</dbReference>
<keyword evidence="3" id="KW-1185">Reference proteome</keyword>
<organism evidence="2 3">
    <name type="scientific">Stichopus japonicus</name>
    <name type="common">Sea cucumber</name>
    <dbReference type="NCBI Taxonomy" id="307972"/>
    <lineage>
        <taxon>Eukaryota</taxon>
        <taxon>Metazoa</taxon>
        <taxon>Echinodermata</taxon>
        <taxon>Eleutherozoa</taxon>
        <taxon>Echinozoa</taxon>
        <taxon>Holothuroidea</taxon>
        <taxon>Aspidochirotacea</taxon>
        <taxon>Aspidochirotida</taxon>
        <taxon>Stichopodidae</taxon>
        <taxon>Apostichopus</taxon>
    </lineage>
</organism>
<feature type="region of interest" description="Disordered" evidence="1">
    <location>
        <begin position="228"/>
        <end position="262"/>
    </location>
</feature>
<name>A0A2G8JJT9_STIJA</name>
<dbReference type="AlphaFoldDB" id="A0A2G8JJT9"/>
<feature type="compositionally biased region" description="Low complexity" evidence="1">
    <location>
        <begin position="11"/>
        <end position="28"/>
    </location>
</feature>
<proteinExistence type="predicted"/>
<feature type="region of interest" description="Disordered" evidence="1">
    <location>
        <begin position="1"/>
        <end position="40"/>
    </location>
</feature>
<evidence type="ECO:0000313" key="2">
    <source>
        <dbReference type="EMBL" id="PIK36011.1"/>
    </source>
</evidence>
<feature type="compositionally biased region" description="Polar residues" evidence="1">
    <location>
        <begin position="90"/>
        <end position="102"/>
    </location>
</feature>
<evidence type="ECO:0000256" key="1">
    <source>
        <dbReference type="SAM" id="MobiDB-lite"/>
    </source>
</evidence>